<dbReference type="InterPro" id="IPR021005">
    <property type="entry name" value="Znf_CGNR"/>
</dbReference>
<keyword evidence="3" id="KW-1185">Reference proteome</keyword>
<dbReference type="STRING" id="262898.GA0070564_105221"/>
<evidence type="ECO:0000313" key="3">
    <source>
        <dbReference type="Proteomes" id="UP000199504"/>
    </source>
</evidence>
<dbReference type="InterPro" id="IPR023286">
    <property type="entry name" value="ABATE_dom_sf"/>
</dbReference>
<dbReference type="Pfam" id="PF07336">
    <property type="entry name" value="ABATE"/>
    <property type="match status" value="1"/>
</dbReference>
<evidence type="ECO:0000313" key="2">
    <source>
        <dbReference type="EMBL" id="SCF29734.1"/>
    </source>
</evidence>
<dbReference type="PANTHER" id="PTHR35525">
    <property type="entry name" value="BLL6575 PROTEIN"/>
    <property type="match status" value="1"/>
</dbReference>
<feature type="domain" description="Zinc finger CGNR" evidence="1">
    <location>
        <begin position="140"/>
        <end position="182"/>
    </location>
</feature>
<dbReference type="AlphaFoldDB" id="A0A1C4ZA24"/>
<gene>
    <name evidence="2" type="ORF">GA0070564_105221</name>
</gene>
<dbReference type="InterPro" id="IPR010852">
    <property type="entry name" value="ABATE"/>
</dbReference>
<sequence>MRQPGDRAPAPAPLALVQDLVNTADIEAGRDVLRTVDELAAFCAVHQVPPTALTGADVARARRLREALRDACQAHTGTDLPAEAGAALAEQFRAAPLMVTFGPDGRAGAAPVPGLSGVDVLVAEVGRGVLAAVADGTWPRLKACAAHGCRWVYYDHSPGGRSRWCTMSICGARAKMRAFRERNRPG</sequence>
<dbReference type="RefSeq" id="WP_091609887.1">
    <property type="nucleotide sequence ID" value="NZ_FMCX01000005.1"/>
</dbReference>
<dbReference type="OrthoDB" id="123307at2"/>
<dbReference type="Pfam" id="PF11706">
    <property type="entry name" value="zf-CGNR"/>
    <property type="match status" value="1"/>
</dbReference>
<dbReference type="Gene3D" id="1.10.3300.10">
    <property type="entry name" value="Jann2411-like domain"/>
    <property type="match status" value="1"/>
</dbReference>
<protein>
    <submittedName>
        <fullName evidence="2">Putative stress-induced transcription regulator</fullName>
    </submittedName>
</protein>
<name>A0A1C4ZA24_9ACTN</name>
<dbReference type="EMBL" id="FMCX01000005">
    <property type="protein sequence ID" value="SCF29734.1"/>
    <property type="molecule type" value="Genomic_DNA"/>
</dbReference>
<organism evidence="2 3">
    <name type="scientific">Micromonospora mirobrigensis</name>
    <dbReference type="NCBI Taxonomy" id="262898"/>
    <lineage>
        <taxon>Bacteria</taxon>
        <taxon>Bacillati</taxon>
        <taxon>Actinomycetota</taxon>
        <taxon>Actinomycetes</taxon>
        <taxon>Micromonosporales</taxon>
        <taxon>Micromonosporaceae</taxon>
        <taxon>Micromonospora</taxon>
    </lineage>
</organism>
<proteinExistence type="predicted"/>
<dbReference type="PANTHER" id="PTHR35525:SF3">
    <property type="entry name" value="BLL6575 PROTEIN"/>
    <property type="match status" value="1"/>
</dbReference>
<accession>A0A1C4ZA24</accession>
<dbReference type="Proteomes" id="UP000199504">
    <property type="component" value="Unassembled WGS sequence"/>
</dbReference>
<dbReference type="SUPFAM" id="SSF160904">
    <property type="entry name" value="Jann2411-like"/>
    <property type="match status" value="1"/>
</dbReference>
<evidence type="ECO:0000259" key="1">
    <source>
        <dbReference type="Pfam" id="PF11706"/>
    </source>
</evidence>
<reference evidence="3" key="1">
    <citation type="submission" date="2016-06" db="EMBL/GenBank/DDBJ databases">
        <authorList>
            <person name="Varghese N."/>
            <person name="Submissions Spin"/>
        </authorList>
    </citation>
    <scope>NUCLEOTIDE SEQUENCE [LARGE SCALE GENOMIC DNA]</scope>
    <source>
        <strain evidence="3">DSM 44830</strain>
    </source>
</reference>